<organism evidence="2 3">
    <name type="scientific">Labrys okinawensis</name>
    <dbReference type="NCBI Taxonomy" id="346911"/>
    <lineage>
        <taxon>Bacteria</taxon>
        <taxon>Pseudomonadati</taxon>
        <taxon>Pseudomonadota</taxon>
        <taxon>Alphaproteobacteria</taxon>
        <taxon>Hyphomicrobiales</taxon>
        <taxon>Xanthobacteraceae</taxon>
        <taxon>Labrys</taxon>
    </lineage>
</organism>
<comment type="caution">
    <text evidence="2">The sequence shown here is derived from an EMBL/GenBank/DDBJ whole genome shotgun (WGS) entry which is preliminary data.</text>
</comment>
<keyword evidence="3" id="KW-1185">Reference proteome</keyword>
<dbReference type="OrthoDB" id="7340239at2"/>
<protein>
    <submittedName>
        <fullName evidence="2">Urease-associated protein</fullName>
    </submittedName>
</protein>
<dbReference type="PANTHER" id="PTHR39176:SF1">
    <property type="entry name" value="PERIPLASMIC PROTEIN"/>
    <property type="match status" value="1"/>
</dbReference>
<reference evidence="2 3" key="1">
    <citation type="submission" date="2018-02" db="EMBL/GenBank/DDBJ databases">
        <title>Whole genome sequencing of endophytic bacterium.</title>
        <authorList>
            <person name="Eedara R."/>
            <person name="Podile A.R."/>
        </authorList>
    </citation>
    <scope>NUCLEOTIDE SEQUENCE [LARGE SCALE GENOMIC DNA]</scope>
    <source>
        <strain evidence="2 3">RP1T</strain>
    </source>
</reference>
<evidence type="ECO:0000259" key="1">
    <source>
        <dbReference type="Pfam" id="PF07007"/>
    </source>
</evidence>
<dbReference type="Gene3D" id="1.20.1270.180">
    <property type="match status" value="1"/>
</dbReference>
<dbReference type="InterPro" id="IPR009739">
    <property type="entry name" value="LprI-like_N"/>
</dbReference>
<dbReference type="PANTHER" id="PTHR39176">
    <property type="entry name" value="PERIPLASMIC PROTEIN-RELATED"/>
    <property type="match status" value="1"/>
</dbReference>
<dbReference type="AlphaFoldDB" id="A0A2S9QEF7"/>
<evidence type="ECO:0000313" key="2">
    <source>
        <dbReference type="EMBL" id="PRH87690.1"/>
    </source>
</evidence>
<feature type="domain" description="Lysozyme inhibitor LprI-like N-terminal" evidence="1">
    <location>
        <begin position="18"/>
        <end position="108"/>
    </location>
</feature>
<proteinExistence type="predicted"/>
<name>A0A2S9QEF7_9HYPH</name>
<evidence type="ECO:0000313" key="3">
    <source>
        <dbReference type="Proteomes" id="UP000237682"/>
    </source>
</evidence>
<dbReference type="EMBL" id="PUEJ01000004">
    <property type="protein sequence ID" value="PRH87690.1"/>
    <property type="molecule type" value="Genomic_DNA"/>
</dbReference>
<dbReference type="Pfam" id="PF07007">
    <property type="entry name" value="LprI"/>
    <property type="match status" value="1"/>
</dbReference>
<dbReference type="Proteomes" id="UP000237682">
    <property type="component" value="Unassembled WGS sequence"/>
</dbReference>
<sequence>MGLAVVFAAGPAFAAGDCTNAENEAALNQCAGKSLKASDGELNTLYKQIQKRLNDDADKTKLLVAAQRAWVAFRDAECNFSSAGVTGGTLYPLAVTQCRDGLTKDRIKTFKTYLNCTEGDLSCSVPAAN</sequence>
<gene>
    <name evidence="2" type="ORF">C5L14_13565</name>
</gene>
<accession>A0A2S9QEF7</accession>